<keyword evidence="1" id="KW-0812">Transmembrane</keyword>
<dbReference type="PANTHER" id="PTHR31446:SF39">
    <property type="entry name" value="ACID PHOSPHATASE_VANADIUM-DEPENDENT HALOPEROXIDASE-RELATED PROTEIN"/>
    <property type="match status" value="1"/>
</dbReference>
<comment type="caution">
    <text evidence="2">The sequence shown here is derived from an EMBL/GenBank/DDBJ whole genome shotgun (WGS) entry which is preliminary data.</text>
</comment>
<gene>
    <name evidence="2" type="ORF">OSH09_08475</name>
</gene>
<dbReference type="Pfam" id="PF02681">
    <property type="entry name" value="DUF212"/>
    <property type="match status" value="1"/>
</dbReference>
<keyword evidence="1" id="KW-1133">Transmembrane helix</keyword>
<dbReference type="Proteomes" id="UP001209916">
    <property type="component" value="Unassembled WGS sequence"/>
</dbReference>
<evidence type="ECO:0000256" key="1">
    <source>
        <dbReference type="SAM" id="Phobius"/>
    </source>
</evidence>
<evidence type="ECO:0000313" key="2">
    <source>
        <dbReference type="EMBL" id="MCX5464217.1"/>
    </source>
</evidence>
<proteinExistence type="predicted"/>
<keyword evidence="3" id="KW-1185">Reference proteome</keyword>
<sequence length="133" mass="14259">MTYAYLITPFFSWLVTGVLKFLINSVKNRRLAFDLIGYGGMPSNHSTIVSSMTMLVFLKEGISSPAFGVALALSFIVLLDANSLRKQIEKHAISLNALGDFKLRERIGHSKAEIGAGCLVGCATATALHAAGI</sequence>
<keyword evidence="1" id="KW-0472">Membrane</keyword>
<name>A0ABT3VM57_9BURK</name>
<accession>A0ABT3VM57</accession>
<reference evidence="2 3" key="1">
    <citation type="submission" date="2022-11" db="EMBL/GenBank/DDBJ databases">
        <title>Biodiversity and phylogenetic relationships of bacteria.</title>
        <authorList>
            <person name="Machado R.A.R."/>
            <person name="Bhat A."/>
            <person name="Loulou A."/>
            <person name="Kallel S."/>
        </authorList>
    </citation>
    <scope>NUCLEOTIDE SEQUENCE [LARGE SCALE GENOMIC DNA]</scope>
    <source>
        <strain evidence="2 3">DSM 13975</strain>
    </source>
</reference>
<feature type="transmembrane region" description="Helical" evidence="1">
    <location>
        <begin position="6"/>
        <end position="23"/>
    </location>
</feature>
<organism evidence="2 3">
    <name type="scientific">Alcaligenes parafaecalis</name>
    <dbReference type="NCBI Taxonomy" id="171260"/>
    <lineage>
        <taxon>Bacteria</taxon>
        <taxon>Pseudomonadati</taxon>
        <taxon>Pseudomonadota</taxon>
        <taxon>Betaproteobacteria</taxon>
        <taxon>Burkholderiales</taxon>
        <taxon>Alcaligenaceae</taxon>
        <taxon>Alcaligenes</taxon>
    </lineage>
</organism>
<dbReference type="EMBL" id="JAPKNA010000002">
    <property type="protein sequence ID" value="MCX5464217.1"/>
    <property type="molecule type" value="Genomic_DNA"/>
</dbReference>
<dbReference type="RefSeq" id="WP_266120730.1">
    <property type="nucleotide sequence ID" value="NZ_JAPKNA010000002.1"/>
</dbReference>
<feature type="transmembrane region" description="Helical" evidence="1">
    <location>
        <begin position="35"/>
        <end position="58"/>
    </location>
</feature>
<evidence type="ECO:0000313" key="3">
    <source>
        <dbReference type="Proteomes" id="UP001209916"/>
    </source>
</evidence>
<dbReference type="InterPro" id="IPR003832">
    <property type="entry name" value="DUF212"/>
</dbReference>
<dbReference type="PANTHER" id="PTHR31446">
    <property type="entry name" value="ACID PHOSPHATASE/VANADIUM-DEPENDENT HALOPEROXIDASE-RELATED PROTEIN"/>
    <property type="match status" value="1"/>
</dbReference>
<feature type="transmembrane region" description="Helical" evidence="1">
    <location>
        <begin position="64"/>
        <end position="81"/>
    </location>
</feature>
<protein>
    <submittedName>
        <fullName evidence="2">Divergent PAP2 family protein</fullName>
    </submittedName>
</protein>